<keyword evidence="2" id="KW-0472">Membrane</keyword>
<name>A0A1G7CP81_9PROT</name>
<evidence type="ECO:0000313" key="4">
    <source>
        <dbReference type="EMBL" id="SDE41023.1"/>
    </source>
</evidence>
<dbReference type="AlphaFoldDB" id="A0A1G7CP81"/>
<dbReference type="InterPro" id="IPR036779">
    <property type="entry name" value="LysM_dom_sf"/>
</dbReference>
<feature type="compositionally biased region" description="Polar residues" evidence="1">
    <location>
        <begin position="41"/>
        <end position="57"/>
    </location>
</feature>
<dbReference type="Gene3D" id="3.10.350.10">
    <property type="entry name" value="LysM domain"/>
    <property type="match status" value="1"/>
</dbReference>
<evidence type="ECO:0000313" key="5">
    <source>
        <dbReference type="Proteomes" id="UP000183685"/>
    </source>
</evidence>
<dbReference type="Pfam" id="PF01476">
    <property type="entry name" value="LysM"/>
    <property type="match status" value="1"/>
</dbReference>
<evidence type="ECO:0000256" key="1">
    <source>
        <dbReference type="SAM" id="MobiDB-lite"/>
    </source>
</evidence>
<evidence type="ECO:0000259" key="3">
    <source>
        <dbReference type="PROSITE" id="PS51782"/>
    </source>
</evidence>
<dbReference type="PANTHER" id="PTHR34700">
    <property type="entry name" value="POTASSIUM BINDING PROTEIN KBP"/>
    <property type="match status" value="1"/>
</dbReference>
<dbReference type="STRING" id="637679.GCA_001550055_03040"/>
<evidence type="ECO:0000256" key="2">
    <source>
        <dbReference type="SAM" id="Phobius"/>
    </source>
</evidence>
<dbReference type="InterPro" id="IPR018392">
    <property type="entry name" value="LysM"/>
</dbReference>
<feature type="domain" description="LysM" evidence="3">
    <location>
        <begin position="286"/>
        <end position="335"/>
    </location>
</feature>
<feature type="transmembrane region" description="Helical" evidence="2">
    <location>
        <begin position="14"/>
        <end position="33"/>
    </location>
</feature>
<dbReference type="SMART" id="SM00257">
    <property type="entry name" value="LysM"/>
    <property type="match status" value="1"/>
</dbReference>
<keyword evidence="2" id="KW-0812">Transmembrane</keyword>
<proteinExistence type="predicted"/>
<dbReference type="InterPro" id="IPR052196">
    <property type="entry name" value="Bact_Kbp"/>
</dbReference>
<accession>A0A1G7CP81</accession>
<reference evidence="4 5" key="1">
    <citation type="submission" date="2016-10" db="EMBL/GenBank/DDBJ databases">
        <authorList>
            <person name="de Groot N.N."/>
        </authorList>
    </citation>
    <scope>NUCLEOTIDE SEQUENCE [LARGE SCALE GENOMIC DNA]</scope>
    <source>
        <strain evidence="4 5">CGMCC 1.9109</strain>
    </source>
</reference>
<feature type="region of interest" description="Disordered" evidence="1">
    <location>
        <begin position="39"/>
        <end position="59"/>
    </location>
</feature>
<dbReference type="OrthoDB" id="370541at2"/>
<gene>
    <name evidence="4" type="ORF">SAMN04488071_2881</name>
</gene>
<dbReference type="Proteomes" id="UP000183685">
    <property type="component" value="Unassembled WGS sequence"/>
</dbReference>
<protein>
    <submittedName>
        <fullName evidence="4">LysM domain-containing protein</fullName>
    </submittedName>
</protein>
<dbReference type="PANTHER" id="PTHR34700:SF4">
    <property type="entry name" value="PHAGE-LIKE ELEMENT PBSX PROTEIN XKDP"/>
    <property type="match status" value="1"/>
</dbReference>
<dbReference type="EMBL" id="FNAK01000006">
    <property type="protein sequence ID" value="SDE41023.1"/>
    <property type="molecule type" value="Genomic_DNA"/>
</dbReference>
<sequence>MGPLESKSDDMRRIAIGAVSAAIGVGAILYVLFSDEPAPQTPASPTEVSENQPTAEQAQKPVPEFDLVRISRGGTGVIAGRMAPGARIELFANGKMVSQVTADENGEWVMILEEPLDAGSVELNLKGRERDGAEVSEADNVVVVSVPERDNQRFLEREQNGVVAVLTPKSGEGASTVLQKPGVAAFGEVGESLSVDTIDYGDGGDPIVAGRSLPRVDVRLYLDDVFVGNMRAGDEGRWQIALTGRPLSPGRHVIRVDQTIGDGQVQLRIEQPFEAGQAIDPEVAEGGVIVRPGNTLWQIARQLYGSGVRYTVIFRENSEQIRDPDLIYPGQMFRLPLNDEKPTG</sequence>
<dbReference type="PROSITE" id="PS51782">
    <property type="entry name" value="LYSM"/>
    <property type="match status" value="1"/>
</dbReference>
<organism evidence="4 5">
    <name type="scientific">Kordiimonas lacus</name>
    <dbReference type="NCBI Taxonomy" id="637679"/>
    <lineage>
        <taxon>Bacteria</taxon>
        <taxon>Pseudomonadati</taxon>
        <taxon>Pseudomonadota</taxon>
        <taxon>Alphaproteobacteria</taxon>
        <taxon>Kordiimonadales</taxon>
        <taxon>Kordiimonadaceae</taxon>
        <taxon>Kordiimonas</taxon>
    </lineage>
</organism>
<dbReference type="CDD" id="cd00118">
    <property type="entry name" value="LysM"/>
    <property type="match status" value="1"/>
</dbReference>
<keyword evidence="5" id="KW-1185">Reference proteome</keyword>
<keyword evidence="2" id="KW-1133">Transmembrane helix</keyword>